<dbReference type="AlphaFoldDB" id="D3FAM7"/>
<dbReference type="PANTHER" id="PTHR43257:SF2">
    <property type="entry name" value="PYRUVATE DEHYDROGENASE E1 COMPONENT SUBUNIT BETA"/>
    <property type="match status" value="1"/>
</dbReference>
<evidence type="ECO:0000256" key="2">
    <source>
        <dbReference type="ARBA" id="ARBA00023002"/>
    </source>
</evidence>
<keyword evidence="3" id="KW-0786">Thiamine pyrophosphate</keyword>
<evidence type="ECO:0000259" key="4">
    <source>
        <dbReference type="SMART" id="SM00861"/>
    </source>
</evidence>
<sequence length="339" mass="35791" precursor="true">MSASTNAPTLRNRPTSVFVAEAIGLEMERDEKIVVLGEDVGRMGGVFGSTRDLQKRFGETRVRDTPIAEMAFTGMGVGLALAGYRPLIEIMFVDFIGVCLEQVYNAAAKNRYMSGGAVEQPIVFKTAGGVLGAAAQHSQCLWGLFAHLPGLEVVVPSNPYDYKGLMAASLASPNPTVFIEHKQLLVQRADQYRHGAEVPEERYVVPLGEAATVRDGSDLTIATLGLTVTTALEAADALAADGVEAEVIDLRTVVPLDVATVATSAAKTGRLLVVDEDYLSFGLSGELITRVVERVGLGGLRAVGRHAVPDVPIPAAATLERAVIPSPDSIASAAKRLLA</sequence>
<dbReference type="GO" id="GO:0016491">
    <property type="term" value="F:oxidoreductase activity"/>
    <property type="evidence" value="ECO:0007669"/>
    <property type="project" value="UniProtKB-KW"/>
</dbReference>
<evidence type="ECO:0000313" key="6">
    <source>
        <dbReference type="Proteomes" id="UP000008229"/>
    </source>
</evidence>
<protein>
    <submittedName>
        <fullName evidence="5">Transketolase central region</fullName>
    </submittedName>
</protein>
<dbReference type="CDD" id="cd07036">
    <property type="entry name" value="TPP_PYR_E1-PDHc-beta_like"/>
    <property type="match status" value="1"/>
</dbReference>
<dbReference type="EMBL" id="CP001854">
    <property type="protein sequence ID" value="ADB51190.1"/>
    <property type="molecule type" value="Genomic_DNA"/>
</dbReference>
<proteinExistence type="predicted"/>
<gene>
    <name evidence="5" type="ordered locus">Cwoe_2771</name>
</gene>
<dbReference type="OrthoDB" id="3457658at2"/>
<evidence type="ECO:0000313" key="5">
    <source>
        <dbReference type="EMBL" id="ADB51190.1"/>
    </source>
</evidence>
<dbReference type="SUPFAM" id="SSF52922">
    <property type="entry name" value="TK C-terminal domain-like"/>
    <property type="match status" value="1"/>
</dbReference>
<dbReference type="InterPro" id="IPR005475">
    <property type="entry name" value="Transketolase-like_Pyr-bd"/>
</dbReference>
<dbReference type="Proteomes" id="UP000008229">
    <property type="component" value="Chromosome"/>
</dbReference>
<evidence type="ECO:0000256" key="3">
    <source>
        <dbReference type="ARBA" id="ARBA00023052"/>
    </source>
</evidence>
<name>D3FAM7_CONWI</name>
<evidence type="ECO:0000256" key="1">
    <source>
        <dbReference type="ARBA" id="ARBA00001964"/>
    </source>
</evidence>
<dbReference type="HOGENOM" id="CLU_012907_1_0_11"/>
<dbReference type="Gene3D" id="3.40.50.920">
    <property type="match status" value="1"/>
</dbReference>
<dbReference type="Pfam" id="PF02780">
    <property type="entry name" value="Transketolase_C"/>
    <property type="match status" value="1"/>
</dbReference>
<feature type="domain" description="Transketolase-like pyrimidine-binding" evidence="4">
    <location>
        <begin position="13"/>
        <end position="187"/>
    </location>
</feature>
<dbReference type="PANTHER" id="PTHR43257">
    <property type="entry name" value="PYRUVATE DEHYDROGENASE E1 COMPONENT BETA SUBUNIT"/>
    <property type="match status" value="1"/>
</dbReference>
<accession>D3FAM7</accession>
<reference evidence="6" key="2">
    <citation type="submission" date="2010-01" db="EMBL/GenBank/DDBJ databases">
        <title>The complete genome of Conexibacter woesei DSM 14684.</title>
        <authorList>
            <consortium name="US DOE Joint Genome Institute (JGI-PGF)"/>
            <person name="Lucas S."/>
            <person name="Copeland A."/>
            <person name="Lapidus A."/>
            <person name="Glavina del Rio T."/>
            <person name="Dalin E."/>
            <person name="Tice H."/>
            <person name="Bruce D."/>
            <person name="Goodwin L."/>
            <person name="Pitluck S."/>
            <person name="Kyrpides N."/>
            <person name="Mavromatis K."/>
            <person name="Ivanova N."/>
            <person name="Mikhailova N."/>
            <person name="Chertkov O."/>
            <person name="Brettin T."/>
            <person name="Detter J.C."/>
            <person name="Han C."/>
            <person name="Larimer F."/>
            <person name="Land M."/>
            <person name="Hauser L."/>
            <person name="Markowitz V."/>
            <person name="Cheng J.-F."/>
            <person name="Hugenholtz P."/>
            <person name="Woyke T."/>
            <person name="Wu D."/>
            <person name="Pukall R."/>
            <person name="Steenblock K."/>
            <person name="Schneider S."/>
            <person name="Klenk H.-P."/>
            <person name="Eisen J.A."/>
        </authorList>
    </citation>
    <scope>NUCLEOTIDE SEQUENCE [LARGE SCALE GENOMIC DNA]</scope>
    <source>
        <strain evidence="6">DSM 14684 / CIP 108061 / JCM 11494 / NBRC 100937 / ID131577</strain>
    </source>
</reference>
<dbReference type="KEGG" id="cwo:Cwoe_2771"/>
<organism evidence="5 6">
    <name type="scientific">Conexibacter woesei (strain DSM 14684 / CCUG 47730 / CIP 108061 / JCM 11494 / NBRC 100937 / ID131577)</name>
    <dbReference type="NCBI Taxonomy" id="469383"/>
    <lineage>
        <taxon>Bacteria</taxon>
        <taxon>Bacillati</taxon>
        <taxon>Actinomycetota</taxon>
        <taxon>Thermoleophilia</taxon>
        <taxon>Solirubrobacterales</taxon>
        <taxon>Conexibacteraceae</taxon>
        <taxon>Conexibacter</taxon>
    </lineage>
</organism>
<dbReference type="Gene3D" id="3.40.50.970">
    <property type="match status" value="1"/>
</dbReference>
<dbReference type="InterPro" id="IPR033248">
    <property type="entry name" value="Transketolase_C"/>
</dbReference>
<dbReference type="eggNOG" id="COG0022">
    <property type="taxonomic scope" value="Bacteria"/>
</dbReference>
<dbReference type="STRING" id="469383.Cwoe_2771"/>
<keyword evidence="2" id="KW-0560">Oxidoreductase</keyword>
<dbReference type="GO" id="GO:0000287">
    <property type="term" value="F:magnesium ion binding"/>
    <property type="evidence" value="ECO:0007669"/>
    <property type="project" value="UniProtKB-ARBA"/>
</dbReference>
<dbReference type="FunFam" id="3.40.50.970:FF:000001">
    <property type="entry name" value="Pyruvate dehydrogenase E1 beta subunit"/>
    <property type="match status" value="1"/>
</dbReference>
<reference evidence="5 6" key="1">
    <citation type="journal article" date="2010" name="Stand. Genomic Sci.">
        <title>Complete genome sequence of Conexibacter woesei type strain (ID131577).</title>
        <authorList>
            <person name="Pukall R."/>
            <person name="Lapidus A."/>
            <person name="Glavina Del Rio T."/>
            <person name="Copeland A."/>
            <person name="Tice H."/>
            <person name="Cheng J.-F."/>
            <person name="Lucas S."/>
            <person name="Chen F."/>
            <person name="Nolan M."/>
            <person name="Bruce D."/>
            <person name="Goodwin L."/>
            <person name="Pitluck S."/>
            <person name="Mavromatis K."/>
            <person name="Ivanova N."/>
            <person name="Ovchinnikova G."/>
            <person name="Pati A."/>
            <person name="Chen A."/>
            <person name="Palaniappan K."/>
            <person name="Land M."/>
            <person name="Hauser L."/>
            <person name="Chang Y.-J."/>
            <person name="Jeffries C.D."/>
            <person name="Chain P."/>
            <person name="Meincke L."/>
            <person name="Sims D."/>
            <person name="Brettin T."/>
            <person name="Detter J.C."/>
            <person name="Rohde M."/>
            <person name="Goeker M."/>
            <person name="Bristow J."/>
            <person name="Eisen J.A."/>
            <person name="Markowitz V."/>
            <person name="Kyrpides N.C."/>
            <person name="Klenk H.-P."/>
            <person name="Hugenholtz P."/>
        </authorList>
    </citation>
    <scope>NUCLEOTIDE SEQUENCE [LARGE SCALE GENOMIC DNA]</scope>
    <source>
        <strain evidence="6">DSM 14684 / CIP 108061 / JCM 11494 / NBRC 100937 / ID131577</strain>
    </source>
</reference>
<dbReference type="RefSeq" id="WP_012934241.1">
    <property type="nucleotide sequence ID" value="NC_013739.1"/>
</dbReference>
<dbReference type="InterPro" id="IPR009014">
    <property type="entry name" value="Transketo_C/PFOR_II"/>
</dbReference>
<dbReference type="Pfam" id="PF02779">
    <property type="entry name" value="Transket_pyr"/>
    <property type="match status" value="1"/>
</dbReference>
<keyword evidence="6" id="KW-1185">Reference proteome</keyword>
<comment type="cofactor">
    <cofactor evidence="1">
        <name>thiamine diphosphate</name>
        <dbReference type="ChEBI" id="CHEBI:58937"/>
    </cofactor>
</comment>
<dbReference type="SMART" id="SM00861">
    <property type="entry name" value="Transket_pyr"/>
    <property type="match status" value="1"/>
</dbReference>
<dbReference type="SUPFAM" id="SSF52518">
    <property type="entry name" value="Thiamin diphosphate-binding fold (THDP-binding)"/>
    <property type="match status" value="1"/>
</dbReference>
<dbReference type="InterPro" id="IPR029061">
    <property type="entry name" value="THDP-binding"/>
</dbReference>